<accession>A0A672PER6</accession>
<sequence>MKKPKTWTQRTRSSENKLIGKQDYQAWIGLSKNMWLWQWSDNTSVSWSSVKWESGQPNNVNASEECVRAGTEGLIADDTCSTPLFKNKYKTCAI</sequence>
<reference evidence="2" key="2">
    <citation type="submission" date="2025-09" db="UniProtKB">
        <authorList>
            <consortium name="Ensembl"/>
        </authorList>
    </citation>
    <scope>IDENTIFICATION</scope>
</reference>
<evidence type="ECO:0000313" key="2">
    <source>
        <dbReference type="Ensembl" id="ENSSGRP00000059560.1"/>
    </source>
</evidence>
<dbReference type="InParanoid" id="A0A672PER6"/>
<dbReference type="Ensembl" id="ENSSGRT00000063550.1">
    <property type="protein sequence ID" value="ENSSGRP00000059560.1"/>
    <property type="gene ID" value="ENSSGRG00000030959.1"/>
</dbReference>
<feature type="domain" description="C-type lectin" evidence="1">
    <location>
        <begin position="27"/>
        <end position="81"/>
    </location>
</feature>
<organism evidence="2 3">
    <name type="scientific">Sinocyclocheilus grahami</name>
    <name type="common">Dianchi golden-line fish</name>
    <name type="synonym">Barbus grahami</name>
    <dbReference type="NCBI Taxonomy" id="75366"/>
    <lineage>
        <taxon>Eukaryota</taxon>
        <taxon>Metazoa</taxon>
        <taxon>Chordata</taxon>
        <taxon>Craniata</taxon>
        <taxon>Vertebrata</taxon>
        <taxon>Euteleostomi</taxon>
        <taxon>Actinopterygii</taxon>
        <taxon>Neopterygii</taxon>
        <taxon>Teleostei</taxon>
        <taxon>Ostariophysi</taxon>
        <taxon>Cypriniformes</taxon>
        <taxon>Cyprinidae</taxon>
        <taxon>Cyprininae</taxon>
        <taxon>Sinocyclocheilus</taxon>
    </lineage>
</organism>
<dbReference type="AlphaFoldDB" id="A0A672PER6"/>
<dbReference type="SUPFAM" id="SSF56436">
    <property type="entry name" value="C-type lectin-like"/>
    <property type="match status" value="1"/>
</dbReference>
<dbReference type="InterPro" id="IPR016186">
    <property type="entry name" value="C-type_lectin-like/link_sf"/>
</dbReference>
<dbReference type="InterPro" id="IPR016187">
    <property type="entry name" value="CTDL_fold"/>
</dbReference>
<proteinExistence type="predicted"/>
<keyword evidence="3" id="KW-1185">Reference proteome</keyword>
<name>A0A672PER6_SINGR</name>
<reference evidence="2" key="1">
    <citation type="submission" date="2025-08" db="UniProtKB">
        <authorList>
            <consortium name="Ensembl"/>
        </authorList>
    </citation>
    <scope>IDENTIFICATION</scope>
</reference>
<dbReference type="Proteomes" id="UP000472262">
    <property type="component" value="Unassembled WGS sequence"/>
</dbReference>
<dbReference type="Pfam" id="PF00059">
    <property type="entry name" value="Lectin_C"/>
    <property type="match status" value="1"/>
</dbReference>
<protein>
    <recommendedName>
        <fullName evidence="1">C-type lectin domain-containing protein</fullName>
    </recommendedName>
</protein>
<dbReference type="InterPro" id="IPR001304">
    <property type="entry name" value="C-type_lectin-like"/>
</dbReference>
<evidence type="ECO:0000259" key="1">
    <source>
        <dbReference type="PROSITE" id="PS50041"/>
    </source>
</evidence>
<dbReference type="PROSITE" id="PS50041">
    <property type="entry name" value="C_TYPE_LECTIN_2"/>
    <property type="match status" value="1"/>
</dbReference>
<dbReference type="Gene3D" id="3.10.100.10">
    <property type="entry name" value="Mannose-Binding Protein A, subunit A"/>
    <property type="match status" value="1"/>
</dbReference>
<evidence type="ECO:0000313" key="3">
    <source>
        <dbReference type="Proteomes" id="UP000472262"/>
    </source>
</evidence>